<dbReference type="Proteomes" id="UP000036987">
    <property type="component" value="Unassembled WGS sequence"/>
</dbReference>
<comment type="caution">
    <text evidence="3">The sequence shown here is derived from an EMBL/GenBank/DDBJ whole genome shotgun (WGS) entry which is preliminary data.</text>
</comment>
<organism evidence="3 4">
    <name type="scientific">Zostera marina</name>
    <name type="common">Eelgrass</name>
    <dbReference type="NCBI Taxonomy" id="29655"/>
    <lineage>
        <taxon>Eukaryota</taxon>
        <taxon>Viridiplantae</taxon>
        <taxon>Streptophyta</taxon>
        <taxon>Embryophyta</taxon>
        <taxon>Tracheophyta</taxon>
        <taxon>Spermatophyta</taxon>
        <taxon>Magnoliopsida</taxon>
        <taxon>Liliopsida</taxon>
        <taxon>Zosteraceae</taxon>
        <taxon>Zostera</taxon>
    </lineage>
</organism>
<reference evidence="4" key="1">
    <citation type="journal article" date="2016" name="Nature">
        <title>The genome of the seagrass Zostera marina reveals angiosperm adaptation to the sea.</title>
        <authorList>
            <person name="Olsen J.L."/>
            <person name="Rouze P."/>
            <person name="Verhelst B."/>
            <person name="Lin Y.-C."/>
            <person name="Bayer T."/>
            <person name="Collen J."/>
            <person name="Dattolo E."/>
            <person name="De Paoli E."/>
            <person name="Dittami S."/>
            <person name="Maumus F."/>
            <person name="Michel G."/>
            <person name="Kersting A."/>
            <person name="Lauritano C."/>
            <person name="Lohaus R."/>
            <person name="Toepel M."/>
            <person name="Tonon T."/>
            <person name="Vanneste K."/>
            <person name="Amirebrahimi M."/>
            <person name="Brakel J."/>
            <person name="Bostroem C."/>
            <person name="Chovatia M."/>
            <person name="Grimwood J."/>
            <person name="Jenkins J.W."/>
            <person name="Jueterbock A."/>
            <person name="Mraz A."/>
            <person name="Stam W.T."/>
            <person name="Tice H."/>
            <person name="Bornberg-Bauer E."/>
            <person name="Green P.J."/>
            <person name="Pearson G.A."/>
            <person name="Procaccini G."/>
            <person name="Duarte C.M."/>
            <person name="Schmutz J."/>
            <person name="Reusch T.B.H."/>
            <person name="Van de Peer Y."/>
        </authorList>
    </citation>
    <scope>NUCLEOTIDE SEQUENCE [LARGE SCALE GENOMIC DNA]</scope>
    <source>
        <strain evidence="4">cv. Finnish</strain>
    </source>
</reference>
<dbReference type="OMA" id="RVFDTHF"/>
<name>A0A0K9P5N4_ZOSMR</name>
<evidence type="ECO:0000313" key="3">
    <source>
        <dbReference type="EMBL" id="KMZ63532.1"/>
    </source>
</evidence>
<keyword evidence="1" id="KW-0106">Calcium</keyword>
<dbReference type="AlphaFoldDB" id="A0A0K9P5N4"/>
<proteinExistence type="predicted"/>
<accession>A0A0K9P5N4</accession>
<dbReference type="Gene3D" id="1.10.238.10">
    <property type="entry name" value="EF-hand"/>
    <property type="match status" value="1"/>
</dbReference>
<dbReference type="GO" id="GO:0005509">
    <property type="term" value="F:calcium ion binding"/>
    <property type="evidence" value="ECO:0007669"/>
    <property type="project" value="InterPro"/>
</dbReference>
<dbReference type="Pfam" id="PF13499">
    <property type="entry name" value="EF-hand_7"/>
    <property type="match status" value="1"/>
</dbReference>
<dbReference type="SMART" id="SM00054">
    <property type="entry name" value="EFh"/>
    <property type="match status" value="2"/>
</dbReference>
<protein>
    <submittedName>
        <fullName evidence="3">Calcium-binding EF-hand family protein-like</fullName>
    </submittedName>
</protein>
<evidence type="ECO:0000259" key="2">
    <source>
        <dbReference type="PROSITE" id="PS50222"/>
    </source>
</evidence>
<dbReference type="PROSITE" id="PS00018">
    <property type="entry name" value="EF_HAND_1"/>
    <property type="match status" value="2"/>
</dbReference>
<feature type="domain" description="EF-hand" evidence="2">
    <location>
        <begin position="20"/>
        <end position="55"/>
    </location>
</feature>
<evidence type="ECO:0000313" key="4">
    <source>
        <dbReference type="Proteomes" id="UP000036987"/>
    </source>
</evidence>
<dbReference type="PANTHER" id="PTHR34574:SF10">
    <property type="entry name" value="OS09G0482800 PROTEIN"/>
    <property type="match status" value="1"/>
</dbReference>
<gene>
    <name evidence="3" type="ORF">ZOSMA_3G00070</name>
</gene>
<dbReference type="SUPFAM" id="SSF47473">
    <property type="entry name" value="EF-hand"/>
    <property type="match status" value="1"/>
</dbReference>
<sequence length="146" mass="16536">MSVEVLDGATIREFVDDDRAFSRSIEARFATLDVNHDGVLSFTEMVKELQNLRMLETHFGVDGDFKIDKGELARLHESAFIQFDHDGNGCVDIEEFKAEMKNMMLAVAKGIGFLPVQMVLEEDSFIKKAVDFESTKLAQLHNLYQS</sequence>
<dbReference type="InterPro" id="IPR011992">
    <property type="entry name" value="EF-hand-dom_pair"/>
</dbReference>
<dbReference type="InterPro" id="IPR002048">
    <property type="entry name" value="EF_hand_dom"/>
</dbReference>
<dbReference type="EMBL" id="LFYR01001213">
    <property type="protein sequence ID" value="KMZ63532.1"/>
    <property type="molecule type" value="Genomic_DNA"/>
</dbReference>
<keyword evidence="4" id="KW-1185">Reference proteome</keyword>
<dbReference type="PROSITE" id="PS50222">
    <property type="entry name" value="EF_HAND_2"/>
    <property type="match status" value="2"/>
</dbReference>
<feature type="domain" description="EF-hand" evidence="2">
    <location>
        <begin position="77"/>
        <end position="106"/>
    </location>
</feature>
<evidence type="ECO:0000256" key="1">
    <source>
        <dbReference type="ARBA" id="ARBA00022837"/>
    </source>
</evidence>
<dbReference type="InterPro" id="IPR018247">
    <property type="entry name" value="EF_Hand_1_Ca_BS"/>
</dbReference>
<dbReference type="PANTHER" id="PTHR34574">
    <property type="entry name" value="CALCIUM-BINDING EF-HAND FAMILY PROTEIN-RELATED"/>
    <property type="match status" value="1"/>
</dbReference>
<dbReference type="OrthoDB" id="186625at2759"/>